<dbReference type="PROSITE" id="PS50943">
    <property type="entry name" value="HTH_CROC1"/>
    <property type="match status" value="1"/>
</dbReference>
<dbReference type="InterPro" id="IPR010982">
    <property type="entry name" value="Lambda_DNA-bd_dom_sf"/>
</dbReference>
<comment type="caution">
    <text evidence="2">The sequence shown here is derived from an EMBL/GenBank/DDBJ whole genome shotgun (WGS) entry which is preliminary data.</text>
</comment>
<name>A0ABP8C9R7_9ACTN</name>
<reference evidence="3" key="1">
    <citation type="journal article" date="2019" name="Int. J. Syst. Evol. Microbiol.">
        <title>The Global Catalogue of Microorganisms (GCM) 10K type strain sequencing project: providing services to taxonomists for standard genome sequencing and annotation.</title>
        <authorList>
            <consortium name="The Broad Institute Genomics Platform"/>
            <consortium name="The Broad Institute Genome Sequencing Center for Infectious Disease"/>
            <person name="Wu L."/>
            <person name="Ma J."/>
        </authorList>
    </citation>
    <scope>NUCLEOTIDE SEQUENCE [LARGE SCALE GENOMIC DNA]</scope>
    <source>
        <strain evidence="3">JCM 17440</strain>
    </source>
</reference>
<dbReference type="Gene3D" id="1.10.260.40">
    <property type="entry name" value="lambda repressor-like DNA-binding domains"/>
    <property type="match status" value="1"/>
</dbReference>
<gene>
    <name evidence="2" type="ORF">GCM10022254_44560</name>
</gene>
<keyword evidence="3" id="KW-1185">Reference proteome</keyword>
<sequence length="280" mass="31529">MTDPEAARSQLGVRLRDLRLDAGLTGRQLATAAKFSPQKVSRIENGMQNIREPDIRTWATICGVADQVSELIAARREVARMYREHRREMKAGLVHIQAQGMELYEATSLLRVYEPTAVPGILFTEDFATASIAASARLHGRPIEEARPAARAKMARQRFLTEPTGRNIYHFVIEAGALSFGYGDSDVVREQLDFLTTVTRMPHVSFGIIPPTSNRIVLSQECFYIFDETVVCGDTWLTAIETRRKDQISFYLKAFDHLRRMAVYGDAARELIAAARCQFC</sequence>
<dbReference type="SUPFAM" id="SSF47413">
    <property type="entry name" value="lambda repressor-like DNA-binding domains"/>
    <property type="match status" value="1"/>
</dbReference>
<evidence type="ECO:0000313" key="2">
    <source>
        <dbReference type="EMBL" id="GAA4236001.1"/>
    </source>
</evidence>
<evidence type="ECO:0000313" key="3">
    <source>
        <dbReference type="Proteomes" id="UP001501710"/>
    </source>
</evidence>
<accession>A0ABP8C9R7</accession>
<dbReference type="CDD" id="cd00093">
    <property type="entry name" value="HTH_XRE"/>
    <property type="match status" value="1"/>
</dbReference>
<dbReference type="Pfam" id="PF13560">
    <property type="entry name" value="HTH_31"/>
    <property type="match status" value="1"/>
</dbReference>
<proteinExistence type="predicted"/>
<dbReference type="EMBL" id="BAABAS010000015">
    <property type="protein sequence ID" value="GAA4236001.1"/>
    <property type="molecule type" value="Genomic_DNA"/>
</dbReference>
<dbReference type="Pfam" id="PF19054">
    <property type="entry name" value="DUF5753"/>
    <property type="match status" value="1"/>
</dbReference>
<dbReference type="InterPro" id="IPR001387">
    <property type="entry name" value="Cro/C1-type_HTH"/>
</dbReference>
<feature type="domain" description="HTH cro/C1-type" evidence="1">
    <location>
        <begin position="15"/>
        <end position="71"/>
    </location>
</feature>
<dbReference type="Proteomes" id="UP001501710">
    <property type="component" value="Unassembled WGS sequence"/>
</dbReference>
<dbReference type="InterPro" id="IPR043917">
    <property type="entry name" value="DUF5753"/>
</dbReference>
<dbReference type="SMART" id="SM00530">
    <property type="entry name" value="HTH_XRE"/>
    <property type="match status" value="1"/>
</dbReference>
<evidence type="ECO:0000259" key="1">
    <source>
        <dbReference type="PROSITE" id="PS50943"/>
    </source>
</evidence>
<protein>
    <submittedName>
        <fullName evidence="2">Helix-turn-helix transcriptional regulator</fullName>
    </submittedName>
</protein>
<dbReference type="RefSeq" id="WP_344899630.1">
    <property type="nucleotide sequence ID" value="NZ_BAABAS010000015.1"/>
</dbReference>
<organism evidence="2 3">
    <name type="scientific">Actinomadura meridiana</name>
    <dbReference type="NCBI Taxonomy" id="559626"/>
    <lineage>
        <taxon>Bacteria</taxon>
        <taxon>Bacillati</taxon>
        <taxon>Actinomycetota</taxon>
        <taxon>Actinomycetes</taxon>
        <taxon>Streptosporangiales</taxon>
        <taxon>Thermomonosporaceae</taxon>
        <taxon>Actinomadura</taxon>
    </lineage>
</organism>